<dbReference type="AlphaFoldDB" id="A0A9P3PRP9"/>
<protein>
    <submittedName>
        <fullName evidence="3">Copper radical oxidase</fullName>
    </submittedName>
</protein>
<evidence type="ECO:0000259" key="2">
    <source>
        <dbReference type="Pfam" id="PF07250"/>
    </source>
</evidence>
<dbReference type="PANTHER" id="PTHR32208:SF21">
    <property type="entry name" value="LOW QUALITY PROTEIN: ALDEHYDE OXIDASE GLOX-LIKE"/>
    <property type="match status" value="1"/>
</dbReference>
<feature type="domain" description="Glyoxal oxidase N-terminal" evidence="2">
    <location>
        <begin position="2"/>
        <end position="144"/>
    </location>
</feature>
<dbReference type="EMBL" id="BRPK01000009">
    <property type="protein sequence ID" value="GLB40790.1"/>
    <property type="molecule type" value="Genomic_DNA"/>
</dbReference>
<dbReference type="InterPro" id="IPR009880">
    <property type="entry name" value="Glyoxal_oxidase_N"/>
</dbReference>
<evidence type="ECO:0000256" key="1">
    <source>
        <dbReference type="SAM" id="MobiDB-lite"/>
    </source>
</evidence>
<comment type="caution">
    <text evidence="3">The sequence shown here is derived from an EMBL/GenBank/DDBJ whole genome shotgun (WGS) entry which is preliminary data.</text>
</comment>
<feature type="region of interest" description="Disordered" evidence="1">
    <location>
        <begin position="33"/>
        <end position="53"/>
    </location>
</feature>
<dbReference type="Pfam" id="PF07250">
    <property type="entry name" value="Glyoxal_oxid_N"/>
    <property type="match status" value="1"/>
</dbReference>
<evidence type="ECO:0000313" key="3">
    <source>
        <dbReference type="EMBL" id="GLB40790.1"/>
    </source>
</evidence>
<dbReference type="OrthoDB" id="3012717at2759"/>
<dbReference type="Gene3D" id="2.130.10.80">
    <property type="entry name" value="Galactose oxidase/kelch, beta-propeller"/>
    <property type="match status" value="1"/>
</dbReference>
<name>A0A9P3PRP9_LYOSH</name>
<dbReference type="Proteomes" id="UP001063166">
    <property type="component" value="Unassembled WGS sequence"/>
</dbReference>
<evidence type="ECO:0000313" key="4">
    <source>
        <dbReference type="Proteomes" id="UP001063166"/>
    </source>
</evidence>
<sequence length="206" mass="22858">MQKKRWYSTAEPLADGSIVLIGGMVGGGYINRNTPDTTPVPEAAENSHEFCPSRSPATPLPFLYKTGGLIVYAHAFLRLLNSGKMLVQANVSTMIWDYNANTEVDLPDMPGNVVRVYPASGAVAMLPLTPANNYNLTILFCGDNDMPEPSWVAICRRKINLWIKGMVKTEDLPQILPVIRMTNRRKEDPQDGRRSRRSVTISQPAK</sequence>
<keyword evidence="4" id="KW-1185">Reference proteome</keyword>
<feature type="region of interest" description="Disordered" evidence="1">
    <location>
        <begin position="183"/>
        <end position="206"/>
    </location>
</feature>
<accession>A0A9P3PRP9</accession>
<organism evidence="3 4">
    <name type="scientific">Lyophyllum shimeji</name>
    <name type="common">Hon-shimeji</name>
    <name type="synonym">Tricholoma shimeji</name>
    <dbReference type="NCBI Taxonomy" id="47721"/>
    <lineage>
        <taxon>Eukaryota</taxon>
        <taxon>Fungi</taxon>
        <taxon>Dikarya</taxon>
        <taxon>Basidiomycota</taxon>
        <taxon>Agaricomycotina</taxon>
        <taxon>Agaricomycetes</taxon>
        <taxon>Agaricomycetidae</taxon>
        <taxon>Agaricales</taxon>
        <taxon>Tricholomatineae</taxon>
        <taxon>Lyophyllaceae</taxon>
        <taxon>Lyophyllum</taxon>
    </lineage>
</organism>
<reference evidence="3" key="1">
    <citation type="submission" date="2022-07" db="EMBL/GenBank/DDBJ databases">
        <title>The genome of Lyophyllum shimeji provides insight into the initial evolution of ectomycorrhizal fungal genome.</title>
        <authorList>
            <person name="Kobayashi Y."/>
            <person name="Shibata T."/>
            <person name="Hirakawa H."/>
            <person name="Shigenobu S."/>
            <person name="Nishiyama T."/>
            <person name="Yamada A."/>
            <person name="Hasebe M."/>
            <person name="Kawaguchi M."/>
        </authorList>
    </citation>
    <scope>NUCLEOTIDE SEQUENCE</scope>
    <source>
        <strain evidence="3">AT787</strain>
    </source>
</reference>
<gene>
    <name evidence="3" type="ORF">LshimejAT787_0900050</name>
</gene>
<dbReference type="PANTHER" id="PTHR32208">
    <property type="entry name" value="SECRETED PROTEIN-RELATED"/>
    <property type="match status" value="1"/>
</dbReference>
<feature type="compositionally biased region" description="Basic and acidic residues" evidence="1">
    <location>
        <begin position="184"/>
        <end position="193"/>
    </location>
</feature>
<proteinExistence type="predicted"/>
<dbReference type="InterPro" id="IPR037293">
    <property type="entry name" value="Gal_Oxidase_central_sf"/>
</dbReference>